<name>A0A143PHL2_LUTPR</name>
<dbReference type="KEGG" id="abac:LuPra_01089"/>
<accession>A0A143PHL2</accession>
<gene>
    <name evidence="2" type="ORF">LuPra_01089</name>
</gene>
<protein>
    <submittedName>
        <fullName evidence="2">Uncharacterized protein</fullName>
    </submittedName>
</protein>
<feature type="region of interest" description="Disordered" evidence="1">
    <location>
        <begin position="20"/>
        <end position="44"/>
    </location>
</feature>
<keyword evidence="3" id="KW-1185">Reference proteome</keyword>
<sequence>MARTAETLTGSVVIASVIPSAKESAGASPETLRHGSTASDRTGTVATADCFTHRRATVTPTATSSGTTDHA</sequence>
<reference evidence="3" key="2">
    <citation type="submission" date="2016-04" db="EMBL/GenBank/DDBJ databases">
        <title>First Complete Genome Sequence of a Subdivision 6 Acidobacterium.</title>
        <authorList>
            <person name="Huang S."/>
            <person name="Vieira S."/>
            <person name="Bunk B."/>
            <person name="Riedel T."/>
            <person name="Sproeer C."/>
            <person name="Overmann J."/>
        </authorList>
    </citation>
    <scope>NUCLEOTIDE SEQUENCE [LARGE SCALE GENOMIC DNA]</scope>
    <source>
        <strain evidence="3">DSM 100886 HEG_-6_39</strain>
    </source>
</reference>
<dbReference type="Proteomes" id="UP000076079">
    <property type="component" value="Chromosome"/>
</dbReference>
<reference evidence="2 3" key="1">
    <citation type="journal article" date="2016" name="Genome Announc.">
        <title>First Complete Genome Sequence of a Subdivision 6 Acidobacterium Strain.</title>
        <authorList>
            <person name="Huang S."/>
            <person name="Vieira S."/>
            <person name="Bunk B."/>
            <person name="Riedel T."/>
            <person name="Sproer C."/>
            <person name="Overmann J."/>
        </authorList>
    </citation>
    <scope>NUCLEOTIDE SEQUENCE [LARGE SCALE GENOMIC DNA]</scope>
    <source>
        <strain evidence="3">DSM 100886 HEG_-6_39</strain>
    </source>
</reference>
<dbReference type="AlphaFoldDB" id="A0A143PHL2"/>
<feature type="compositionally biased region" description="Polar residues" evidence="1">
    <location>
        <begin position="34"/>
        <end position="44"/>
    </location>
</feature>
<evidence type="ECO:0000256" key="1">
    <source>
        <dbReference type="SAM" id="MobiDB-lite"/>
    </source>
</evidence>
<dbReference type="STRING" id="1855912.LuPra_01089"/>
<proteinExistence type="predicted"/>
<dbReference type="EMBL" id="CP015136">
    <property type="protein sequence ID" value="AMY07906.1"/>
    <property type="molecule type" value="Genomic_DNA"/>
</dbReference>
<evidence type="ECO:0000313" key="2">
    <source>
        <dbReference type="EMBL" id="AMY07906.1"/>
    </source>
</evidence>
<organism evidence="2 3">
    <name type="scientific">Luteitalea pratensis</name>
    <dbReference type="NCBI Taxonomy" id="1855912"/>
    <lineage>
        <taxon>Bacteria</taxon>
        <taxon>Pseudomonadati</taxon>
        <taxon>Acidobacteriota</taxon>
        <taxon>Vicinamibacteria</taxon>
        <taxon>Vicinamibacterales</taxon>
        <taxon>Vicinamibacteraceae</taxon>
        <taxon>Luteitalea</taxon>
    </lineage>
</organism>
<evidence type="ECO:0000313" key="3">
    <source>
        <dbReference type="Proteomes" id="UP000076079"/>
    </source>
</evidence>